<reference evidence="9" key="1">
    <citation type="journal article" date="2019" name="Int. J. Syst. Evol. Microbiol.">
        <title>The Global Catalogue of Microorganisms (GCM) 10K type strain sequencing project: providing services to taxonomists for standard genome sequencing and annotation.</title>
        <authorList>
            <consortium name="The Broad Institute Genomics Platform"/>
            <consortium name="The Broad Institute Genome Sequencing Center for Infectious Disease"/>
            <person name="Wu L."/>
            <person name="Ma J."/>
        </authorList>
    </citation>
    <scope>NUCLEOTIDE SEQUENCE [LARGE SCALE GENOMIC DNA]</scope>
    <source>
        <strain evidence="9">JCM 9371</strain>
    </source>
</reference>
<dbReference type="InterPro" id="IPR014284">
    <property type="entry name" value="RNA_pol_sigma-70_dom"/>
</dbReference>
<dbReference type="CDD" id="cd06171">
    <property type="entry name" value="Sigma70_r4"/>
    <property type="match status" value="1"/>
</dbReference>
<dbReference type="SUPFAM" id="SSF88946">
    <property type="entry name" value="Sigma2 domain of RNA polymerase sigma factors"/>
    <property type="match status" value="1"/>
</dbReference>
<gene>
    <name evidence="8" type="ORF">ACFQZM_33545</name>
</gene>
<evidence type="ECO:0000313" key="8">
    <source>
        <dbReference type="EMBL" id="MFD0689452.1"/>
    </source>
</evidence>
<sequence length="208" mass="22755">MPDPTRSAPRRPPDPDPKPDDASLIARSLREPEAFAALFRRHAPLIMRYVVRRLGPGPSDDIVAETFLVAFRRRAAYDTARPDARPWLYGIATNLVRRHRRDEVRQLRALARTGADPVTESFAEAADSRLSAHAARRPLAAALAGLPAAQRDVLLLVSWEGLTYDEVGRALSIAPGTVRSRMNRARGRLRGALGGIDPTAAAEEQADG</sequence>
<accession>A0ABW2XWR8</accession>
<dbReference type="InterPro" id="IPR036388">
    <property type="entry name" value="WH-like_DNA-bd_sf"/>
</dbReference>
<dbReference type="Proteomes" id="UP001597063">
    <property type="component" value="Unassembled WGS sequence"/>
</dbReference>
<protein>
    <submittedName>
        <fullName evidence="8">RNA polymerase sigma factor</fullName>
    </submittedName>
</protein>
<evidence type="ECO:0000256" key="4">
    <source>
        <dbReference type="ARBA" id="ARBA00023125"/>
    </source>
</evidence>
<dbReference type="Pfam" id="PF08281">
    <property type="entry name" value="Sigma70_r4_2"/>
    <property type="match status" value="1"/>
</dbReference>
<dbReference type="PANTHER" id="PTHR43133">
    <property type="entry name" value="RNA POLYMERASE ECF-TYPE SIGMA FACTO"/>
    <property type="match status" value="1"/>
</dbReference>
<dbReference type="Gene3D" id="1.10.1740.10">
    <property type="match status" value="1"/>
</dbReference>
<evidence type="ECO:0000256" key="1">
    <source>
        <dbReference type="ARBA" id="ARBA00010641"/>
    </source>
</evidence>
<dbReference type="InterPro" id="IPR013325">
    <property type="entry name" value="RNA_pol_sigma_r2"/>
</dbReference>
<evidence type="ECO:0000256" key="6">
    <source>
        <dbReference type="SAM" id="MobiDB-lite"/>
    </source>
</evidence>
<keyword evidence="2" id="KW-0805">Transcription regulation</keyword>
<dbReference type="InterPro" id="IPR007627">
    <property type="entry name" value="RNA_pol_sigma70_r2"/>
</dbReference>
<evidence type="ECO:0000256" key="5">
    <source>
        <dbReference type="ARBA" id="ARBA00023163"/>
    </source>
</evidence>
<dbReference type="SUPFAM" id="SSF88659">
    <property type="entry name" value="Sigma3 and sigma4 domains of RNA polymerase sigma factors"/>
    <property type="match status" value="1"/>
</dbReference>
<dbReference type="NCBIfam" id="TIGR02937">
    <property type="entry name" value="sigma70-ECF"/>
    <property type="match status" value="1"/>
</dbReference>
<keyword evidence="3" id="KW-0731">Sigma factor</keyword>
<dbReference type="Pfam" id="PF04542">
    <property type="entry name" value="Sigma70_r2"/>
    <property type="match status" value="1"/>
</dbReference>
<dbReference type="InterPro" id="IPR013249">
    <property type="entry name" value="RNA_pol_sigma70_r4_t2"/>
</dbReference>
<dbReference type="InterPro" id="IPR000792">
    <property type="entry name" value="Tscrpt_reg_LuxR_C"/>
</dbReference>
<dbReference type="RefSeq" id="WP_131763015.1">
    <property type="nucleotide sequence ID" value="NZ_CAACUY010000283.1"/>
</dbReference>
<organism evidence="8 9">
    <name type="scientific">Actinomadura fibrosa</name>
    <dbReference type="NCBI Taxonomy" id="111802"/>
    <lineage>
        <taxon>Bacteria</taxon>
        <taxon>Bacillati</taxon>
        <taxon>Actinomycetota</taxon>
        <taxon>Actinomycetes</taxon>
        <taxon>Streptosporangiales</taxon>
        <taxon>Thermomonosporaceae</taxon>
        <taxon>Actinomadura</taxon>
    </lineage>
</organism>
<comment type="similarity">
    <text evidence="1">Belongs to the sigma-70 factor family. ECF subfamily.</text>
</comment>
<evidence type="ECO:0000256" key="3">
    <source>
        <dbReference type="ARBA" id="ARBA00023082"/>
    </source>
</evidence>
<keyword evidence="9" id="KW-1185">Reference proteome</keyword>
<proteinExistence type="inferred from homology"/>
<dbReference type="Gene3D" id="1.10.10.10">
    <property type="entry name" value="Winged helix-like DNA-binding domain superfamily/Winged helix DNA-binding domain"/>
    <property type="match status" value="1"/>
</dbReference>
<feature type="region of interest" description="Disordered" evidence="6">
    <location>
        <begin position="1"/>
        <end position="21"/>
    </location>
</feature>
<evidence type="ECO:0000256" key="2">
    <source>
        <dbReference type="ARBA" id="ARBA00023015"/>
    </source>
</evidence>
<evidence type="ECO:0000259" key="7">
    <source>
        <dbReference type="SMART" id="SM00421"/>
    </source>
</evidence>
<dbReference type="EMBL" id="JBHTGP010000017">
    <property type="protein sequence ID" value="MFD0689452.1"/>
    <property type="molecule type" value="Genomic_DNA"/>
</dbReference>
<name>A0ABW2XWR8_9ACTN</name>
<evidence type="ECO:0000313" key="9">
    <source>
        <dbReference type="Proteomes" id="UP001597063"/>
    </source>
</evidence>
<dbReference type="SMART" id="SM00421">
    <property type="entry name" value="HTH_LUXR"/>
    <property type="match status" value="1"/>
</dbReference>
<dbReference type="InterPro" id="IPR013324">
    <property type="entry name" value="RNA_pol_sigma_r3/r4-like"/>
</dbReference>
<dbReference type="InterPro" id="IPR039425">
    <property type="entry name" value="RNA_pol_sigma-70-like"/>
</dbReference>
<keyword evidence="4" id="KW-0238">DNA-binding</keyword>
<feature type="domain" description="HTH luxR-type" evidence="7">
    <location>
        <begin position="143"/>
        <end position="202"/>
    </location>
</feature>
<dbReference type="PANTHER" id="PTHR43133:SF8">
    <property type="entry name" value="RNA POLYMERASE SIGMA FACTOR HI_1459-RELATED"/>
    <property type="match status" value="1"/>
</dbReference>
<feature type="compositionally biased region" description="Basic and acidic residues" evidence="6">
    <location>
        <begin position="11"/>
        <end position="21"/>
    </location>
</feature>
<comment type="caution">
    <text evidence="8">The sequence shown here is derived from an EMBL/GenBank/DDBJ whole genome shotgun (WGS) entry which is preliminary data.</text>
</comment>
<keyword evidence="5" id="KW-0804">Transcription</keyword>